<evidence type="ECO:0000313" key="2">
    <source>
        <dbReference type="EMBL" id="KTD72231.1"/>
    </source>
</evidence>
<comment type="caution">
    <text evidence="2">The sequence shown here is derived from an EMBL/GenBank/DDBJ whole genome shotgun (WGS) entry which is preliminary data.</text>
</comment>
<sequence length="495" mass="57494">MYSHSKPNLNLDELYGKFLNAHRKLNGTVSGHQAVNLERAKSELSKLKQVIQILEDYKSRPEGDISKQLKMAMNYQDLEKRLQEEKERSDRAEKEAQETPYELTFDEMELLLRIFGHEGGGILHLSEASFFEKLKNLSQSTGNDEMKIVAKLGGKEKADEVTKNIINKIKHASANANWDEIKKKLSTGVKNVFEYKENQQIYETTLSQKNKLDTEIKQLMNPKTVDSRIGALKQKKEALSSYIQSIEKIKRVHDQYYTSFTTSKSTERLQTDIQALNNNIKTCQKESKQAKQQDVHKERLERLKSSKKVLSSLKKNGRLEEAIEQIENADKQQIRSFDTVLKELDEKFSAKEDRETLIVPHGLESSHGTELPKMNLEKNKQEIARLLTELDTLKVEGKVITKEEKKKWEEIEQRIEELEYENDTLEPSRPQKTNEEVIRSLKEAVRITIVQSQEKSEKTKETATRYFKNIKQVIKELRQEQEDTEIQQDNKGLIK</sequence>
<proteinExistence type="predicted"/>
<dbReference type="AlphaFoldDB" id="A0A0W0ZSU1"/>
<evidence type="ECO:0000313" key="3">
    <source>
        <dbReference type="Proteomes" id="UP000054693"/>
    </source>
</evidence>
<feature type="coiled-coil region" evidence="1">
    <location>
        <begin position="376"/>
        <end position="421"/>
    </location>
</feature>
<keyword evidence="1" id="KW-0175">Coiled coil</keyword>
<accession>A0A0W0ZSU1</accession>
<feature type="coiled-coil region" evidence="1">
    <location>
        <begin position="37"/>
        <end position="99"/>
    </location>
</feature>
<dbReference type="RefSeq" id="WP_058519394.1">
    <property type="nucleotide sequence ID" value="NZ_CAAAIP010000005.1"/>
</dbReference>
<gene>
    <name evidence="2" type="ORF">Ltuc_0078</name>
</gene>
<evidence type="ECO:0000256" key="1">
    <source>
        <dbReference type="SAM" id="Coils"/>
    </source>
</evidence>
<feature type="coiled-coil region" evidence="1">
    <location>
        <begin position="266"/>
        <end position="293"/>
    </location>
</feature>
<protein>
    <submittedName>
        <fullName evidence="2">Uncharacterized protein</fullName>
    </submittedName>
</protein>
<dbReference type="PATRIC" id="fig|40335.7.peg.80"/>
<organism evidence="2 3">
    <name type="scientific">Legionella tucsonensis</name>
    <dbReference type="NCBI Taxonomy" id="40335"/>
    <lineage>
        <taxon>Bacteria</taxon>
        <taxon>Pseudomonadati</taxon>
        <taxon>Pseudomonadota</taxon>
        <taxon>Gammaproteobacteria</taxon>
        <taxon>Legionellales</taxon>
        <taxon>Legionellaceae</taxon>
        <taxon>Legionella</taxon>
    </lineage>
</organism>
<dbReference type="EMBL" id="LNZA01000001">
    <property type="protein sequence ID" value="KTD72231.1"/>
    <property type="molecule type" value="Genomic_DNA"/>
</dbReference>
<reference evidence="2 3" key="1">
    <citation type="submission" date="2015-11" db="EMBL/GenBank/DDBJ databases">
        <title>Genomic analysis of 38 Legionella species identifies large and diverse effector repertoires.</title>
        <authorList>
            <person name="Burstein D."/>
            <person name="Amaro F."/>
            <person name="Zusman T."/>
            <person name="Lifshitz Z."/>
            <person name="Cohen O."/>
            <person name="Gilbert J.A."/>
            <person name="Pupko T."/>
            <person name="Shuman H.A."/>
            <person name="Segal G."/>
        </authorList>
    </citation>
    <scope>NUCLEOTIDE SEQUENCE [LARGE SCALE GENOMIC DNA]</scope>
    <source>
        <strain evidence="2 3">ATCC 49180</strain>
    </source>
</reference>
<keyword evidence="3" id="KW-1185">Reference proteome</keyword>
<dbReference type="OrthoDB" id="10001770at2"/>
<name>A0A0W0ZSU1_9GAMM</name>
<dbReference type="Proteomes" id="UP000054693">
    <property type="component" value="Unassembled WGS sequence"/>
</dbReference>
<feature type="coiled-coil region" evidence="1">
    <location>
        <begin position="460"/>
        <end position="490"/>
    </location>
</feature>